<dbReference type="Pfam" id="PF05003">
    <property type="entry name" value="DUF668"/>
    <property type="match status" value="1"/>
</dbReference>
<evidence type="ECO:0000256" key="1">
    <source>
        <dbReference type="SAM" id="Coils"/>
    </source>
</evidence>
<dbReference type="Proteomes" id="UP000594263">
    <property type="component" value="Unplaced"/>
</dbReference>
<evidence type="ECO:0000313" key="4">
    <source>
        <dbReference type="EnsemblPlants" id="Kaladp0003s0097.1.v1.1"/>
    </source>
</evidence>
<dbReference type="EnsemblPlants" id="Kaladp0003s0097.1.v1.1">
    <property type="protein sequence ID" value="Kaladp0003s0097.1.v1.1"/>
    <property type="gene ID" value="Kaladp0003s0097.v1.1"/>
</dbReference>
<evidence type="ECO:0000259" key="3">
    <source>
        <dbReference type="Pfam" id="PF11961"/>
    </source>
</evidence>
<proteinExistence type="predicted"/>
<dbReference type="PANTHER" id="PTHR31730">
    <property type="entry name" value="OS01G0873900 PROTEIN"/>
    <property type="match status" value="1"/>
</dbReference>
<name>A0A7N0R9R4_KALFE</name>
<protein>
    <submittedName>
        <fullName evidence="4">Uncharacterized protein</fullName>
    </submittedName>
</protein>
<dbReference type="Pfam" id="PF11961">
    <property type="entry name" value="DUF3475"/>
    <property type="match status" value="1"/>
</dbReference>
<feature type="coiled-coil region" evidence="1">
    <location>
        <begin position="245"/>
        <end position="318"/>
    </location>
</feature>
<dbReference type="Gramene" id="Kaladp0003s0097.1.v1.1">
    <property type="protein sequence ID" value="Kaladp0003s0097.1.v1.1"/>
    <property type="gene ID" value="Kaladp0003s0097.v1.1"/>
</dbReference>
<dbReference type="InterPro" id="IPR045021">
    <property type="entry name" value="PSI1/2/3"/>
</dbReference>
<reference evidence="4" key="1">
    <citation type="submission" date="2021-01" db="UniProtKB">
        <authorList>
            <consortium name="EnsemblPlants"/>
        </authorList>
    </citation>
    <scope>IDENTIFICATION</scope>
</reference>
<sequence>MGGMCSGGMRKSEFRDREMGFSGKLGRRKAGELDKVVAVEENKEVIHAFPSHESGAMTKIQPRFDSGEMNYSISRELKPSTSTSTPARTGTSKAPQAQLTTLLGRAGTAGLEVLDALGSSMSNLNGSSGFVSGAASRGNKVSILAFEVANTIAKGANLTESLSKESIQFMKKEILCSKGVQLLVSTDMTYLLSLAADDKREELDVFSKEVVRFGDLCIDPQWHNLDRYFSNRFRLDLDHTHKLPRKEAEATLQKLTNLAEQTSELYHELNALDRTAQDYRRKLEEMEVLHLPRKGESFALLESELKQQKKVVRSLKKKSLWSKTLEEIVEKLVDVVSFLQQEILEAFRGNDGALVKKVSAKNTPRLGAAGLALHYANVINQIDNIASRPASLPVNARDALYDGLPVTVKSALRSQLQTVDPEKELVLADVKAEMEKTLEWLVPIATNTTKAHQGFGWVGEWANTGNEFNKKTAASLCLVHLQTLHHADQQKTDLYILKLVTLLHHLITLVRHKDDSMKPHQMRNVHVKSPAPNPKISEAASSAESLGAHLSQEEKTLIADVCGRRPVPTISKSQEFTVMKKRGGTVWSLSRSTGSSPRRNFCKKINLADALDVMDGLEPTL</sequence>
<keyword evidence="1" id="KW-0175">Coiled coil</keyword>
<dbReference type="InterPro" id="IPR007700">
    <property type="entry name" value="DUF668"/>
</dbReference>
<keyword evidence="5" id="KW-1185">Reference proteome</keyword>
<organism evidence="4 5">
    <name type="scientific">Kalanchoe fedtschenkoi</name>
    <name type="common">Lavender scallops</name>
    <name type="synonym">South American air plant</name>
    <dbReference type="NCBI Taxonomy" id="63787"/>
    <lineage>
        <taxon>Eukaryota</taxon>
        <taxon>Viridiplantae</taxon>
        <taxon>Streptophyta</taxon>
        <taxon>Embryophyta</taxon>
        <taxon>Tracheophyta</taxon>
        <taxon>Spermatophyta</taxon>
        <taxon>Magnoliopsida</taxon>
        <taxon>eudicotyledons</taxon>
        <taxon>Gunneridae</taxon>
        <taxon>Pentapetalae</taxon>
        <taxon>Saxifragales</taxon>
        <taxon>Crassulaceae</taxon>
        <taxon>Kalanchoe</taxon>
    </lineage>
</organism>
<dbReference type="AlphaFoldDB" id="A0A7N0R9R4"/>
<evidence type="ECO:0000259" key="2">
    <source>
        <dbReference type="Pfam" id="PF05003"/>
    </source>
</evidence>
<feature type="domain" description="DUF3475" evidence="3">
    <location>
        <begin position="143"/>
        <end position="199"/>
    </location>
</feature>
<dbReference type="InterPro" id="IPR021864">
    <property type="entry name" value="DUF3475"/>
</dbReference>
<feature type="domain" description="DUF668" evidence="2">
    <location>
        <begin position="365"/>
        <end position="450"/>
    </location>
</feature>
<dbReference type="GO" id="GO:0045927">
    <property type="term" value="P:positive regulation of growth"/>
    <property type="evidence" value="ECO:0007669"/>
    <property type="project" value="InterPro"/>
</dbReference>
<accession>A0A7N0R9R4</accession>
<dbReference type="OMA" id="HSEGVQK"/>
<evidence type="ECO:0000313" key="5">
    <source>
        <dbReference type="Proteomes" id="UP000594263"/>
    </source>
</evidence>
<dbReference type="PANTHER" id="PTHR31730:SF18">
    <property type="entry name" value="PROTEIN PSK SIMULATOR 2"/>
    <property type="match status" value="1"/>
</dbReference>